<dbReference type="PROSITE" id="PS51695">
    <property type="entry name" value="SEDOLISIN"/>
    <property type="match status" value="1"/>
</dbReference>
<keyword evidence="5 8" id="KW-0720">Serine protease</keyword>
<dbReference type="InterPro" id="IPR023828">
    <property type="entry name" value="Peptidase_S8_Ser-AS"/>
</dbReference>
<evidence type="ECO:0000256" key="6">
    <source>
        <dbReference type="ARBA" id="ARBA00022837"/>
    </source>
</evidence>
<dbReference type="GO" id="GO:0004252">
    <property type="term" value="F:serine-type endopeptidase activity"/>
    <property type="evidence" value="ECO:0007669"/>
    <property type="project" value="UniProtKB-UniRule"/>
</dbReference>
<feature type="domain" description="PKD" evidence="11">
    <location>
        <begin position="577"/>
        <end position="654"/>
    </location>
</feature>
<feature type="transmembrane region" description="Helical" evidence="10">
    <location>
        <begin position="900"/>
        <end position="918"/>
    </location>
</feature>
<comment type="caution">
    <text evidence="8">Lacks conserved residue(s) required for the propagation of feature annotation.</text>
</comment>
<feature type="active site" description="Charge relay system" evidence="8">
    <location>
        <position position="284"/>
    </location>
</feature>
<dbReference type="RefSeq" id="WP_168149264.1">
    <property type="nucleotide sequence ID" value="NZ_JAAVXB010000010.1"/>
</dbReference>
<evidence type="ECO:0000256" key="1">
    <source>
        <dbReference type="ARBA" id="ARBA00001913"/>
    </source>
</evidence>
<dbReference type="InterPro" id="IPR015366">
    <property type="entry name" value="S53_propep"/>
</dbReference>
<dbReference type="InterPro" id="IPR035986">
    <property type="entry name" value="PKD_dom_sf"/>
</dbReference>
<reference evidence="13" key="1">
    <citation type="submission" date="2020-03" db="EMBL/GenBank/DDBJ databases">
        <title>Solimonas marina sp. nov., isolated from deep seawater of the Pacific Ocean.</title>
        <authorList>
            <person name="Liu X."/>
            <person name="Lai Q."/>
            <person name="Sun F."/>
            <person name="Gai Y."/>
            <person name="Li G."/>
            <person name="Shao Z."/>
        </authorList>
    </citation>
    <scope>NUCLEOTIDE SEQUENCE</scope>
    <source>
        <strain evidence="13">C16B3</strain>
    </source>
</reference>
<feature type="active site" description="Charge relay system" evidence="8">
    <location>
        <position position="488"/>
    </location>
</feature>
<dbReference type="GO" id="GO:0046872">
    <property type="term" value="F:metal ion binding"/>
    <property type="evidence" value="ECO:0007669"/>
    <property type="project" value="UniProtKB-KW"/>
</dbReference>
<evidence type="ECO:0000256" key="8">
    <source>
        <dbReference type="PROSITE-ProRule" id="PRU01032"/>
    </source>
</evidence>
<dbReference type="SUPFAM" id="SSF54897">
    <property type="entry name" value="Protease propeptides/inhibitors"/>
    <property type="match status" value="1"/>
</dbReference>
<dbReference type="GO" id="GO:0008240">
    <property type="term" value="F:tripeptidyl-peptidase activity"/>
    <property type="evidence" value="ECO:0007669"/>
    <property type="project" value="TreeGrafter"/>
</dbReference>
<feature type="active site" description="Charge relay system" evidence="8">
    <location>
        <position position="288"/>
    </location>
</feature>
<evidence type="ECO:0000259" key="11">
    <source>
        <dbReference type="PROSITE" id="PS50093"/>
    </source>
</evidence>
<organism evidence="13 14">
    <name type="scientific">Solimonas marina</name>
    <dbReference type="NCBI Taxonomy" id="2714601"/>
    <lineage>
        <taxon>Bacteria</taxon>
        <taxon>Pseudomonadati</taxon>
        <taxon>Pseudomonadota</taxon>
        <taxon>Gammaproteobacteria</taxon>
        <taxon>Nevskiales</taxon>
        <taxon>Nevskiaceae</taxon>
        <taxon>Solimonas</taxon>
    </lineage>
</organism>
<sequence length="925" mass="93812">MGAALCALTMSAHAATSWVSTQTKALPLVSGLTTSAVPSNQTMHVIVSLSVQNKAQLQSFLSNLHASGNPQYGQVLTSAQTIAAYSPSTAQAQSVVDYLSARGFTNIKLSSNRLLINADTTAAAAQSAFNTTLLNITSNGATLRVNTRDVQVPASLSGLVLAVQGLQNAVKPHTNISQIINHTDISQQPASAAGVVTATSNDDAGTPVLNESFTAAAFRKAYDADATPTGAGTTMGIISGGDDLSQVIADLRQAESETGLPYVPVEVKQVTDLADPQDNSGDGEWDLDSQSMTGIATNVQKLIFYNGAGLDDAILNGANQFVTDDEAKALNISIGGCESINVLLGDAAAEDQIFMEAEAQGQTVFVSAGDAGASCSVLINLGTPDTGPPSVEYPASSPYVVAVGGTSLFTDADYNYVQEITWPATGGGTSTFETAPDWQNGVVPLASLGLRGVPDVSMDAGFNLAVAAFYSAADIVVSGVHSAVIGTSLSSPLTAGVWARIESAHCNAYGFAAPMFYALHTGGPLETATGFTDITVGTNGLYVATPGWDYTTGFGSFDVTAVNDALPAASCAANAAPTAVLGADVTQGTAPLSVVFNGSASADADGDGLSYYVVDFGDGSDLAFQDSPIFPAHVYSEPGTYTAKLQVRDARGGTSDLVEQTITVGGVPSSCTVPGKTLLTSPAGVADGVEGIDVGNATDDLLYTQIAEPADMDGKLVFTMKVDNLNTVLPLFRWITYFNIPEDPDNEYYVAMVSSDGATPVFNYGTHSVLPGAGLGDYTVLGTLDDTSNYTADGTITLVLDKSAIGLQTGDQLTNIISSTRVSVPDDTTGTLPLGEGLTQDSAGASQPYTLIGNDVCASLIASGGSTGGTTGGSTTGGSTTGGSGSSGGSDSGSASSGGGGGALGFGTLLVLGGAALGRRRRRAA</sequence>
<evidence type="ECO:0000313" key="13">
    <source>
        <dbReference type="EMBL" id="NKF23950.1"/>
    </source>
</evidence>
<dbReference type="CDD" id="cd04056">
    <property type="entry name" value="Peptidases_S53"/>
    <property type="match status" value="1"/>
</dbReference>
<dbReference type="Pfam" id="PF18911">
    <property type="entry name" value="PKD_4"/>
    <property type="match status" value="1"/>
</dbReference>
<dbReference type="AlphaFoldDB" id="A0A969WD91"/>
<dbReference type="InterPro" id="IPR036852">
    <property type="entry name" value="Peptidase_S8/S53_dom_sf"/>
</dbReference>
<keyword evidence="10" id="KW-1133">Transmembrane helix</keyword>
<evidence type="ECO:0000256" key="2">
    <source>
        <dbReference type="ARBA" id="ARBA00022670"/>
    </source>
</evidence>
<proteinExistence type="predicted"/>
<name>A0A969WD91_9GAMM</name>
<accession>A0A969WD91</accession>
<comment type="caution">
    <text evidence="13">The sequence shown here is derived from an EMBL/GenBank/DDBJ whole genome shotgun (WGS) entry which is preliminary data.</text>
</comment>
<feature type="region of interest" description="Disordered" evidence="9">
    <location>
        <begin position="867"/>
        <end position="899"/>
    </location>
</feature>
<dbReference type="InterPro" id="IPR022409">
    <property type="entry name" value="PKD/Chitinase_dom"/>
</dbReference>
<dbReference type="Gene3D" id="2.60.40.10">
    <property type="entry name" value="Immunoglobulins"/>
    <property type="match status" value="1"/>
</dbReference>
<keyword evidence="4 8" id="KW-0378">Hydrolase</keyword>
<protein>
    <submittedName>
        <fullName evidence="13">PKD domain-containing protein</fullName>
    </submittedName>
</protein>
<evidence type="ECO:0000256" key="7">
    <source>
        <dbReference type="ARBA" id="ARBA00023145"/>
    </source>
</evidence>
<keyword evidence="10" id="KW-0472">Membrane</keyword>
<dbReference type="InterPro" id="IPR013783">
    <property type="entry name" value="Ig-like_fold"/>
</dbReference>
<keyword evidence="14" id="KW-1185">Reference proteome</keyword>
<dbReference type="Proteomes" id="UP000653472">
    <property type="component" value="Unassembled WGS sequence"/>
</dbReference>
<dbReference type="SMART" id="SM00944">
    <property type="entry name" value="Pro-kuma_activ"/>
    <property type="match status" value="1"/>
</dbReference>
<keyword evidence="10" id="KW-0812">Transmembrane</keyword>
<gene>
    <name evidence="13" type="ORF">G7Y82_16675</name>
</gene>
<dbReference type="EMBL" id="JAAVXB010000010">
    <property type="protein sequence ID" value="NKF23950.1"/>
    <property type="molecule type" value="Genomic_DNA"/>
</dbReference>
<evidence type="ECO:0000256" key="5">
    <source>
        <dbReference type="ARBA" id="ARBA00022825"/>
    </source>
</evidence>
<evidence type="ECO:0000256" key="10">
    <source>
        <dbReference type="SAM" id="Phobius"/>
    </source>
</evidence>
<dbReference type="SMART" id="SM00089">
    <property type="entry name" value="PKD"/>
    <property type="match status" value="1"/>
</dbReference>
<dbReference type="SUPFAM" id="SSF49299">
    <property type="entry name" value="PKD domain"/>
    <property type="match status" value="1"/>
</dbReference>
<dbReference type="GO" id="GO:0006508">
    <property type="term" value="P:proteolysis"/>
    <property type="evidence" value="ECO:0007669"/>
    <property type="project" value="UniProtKB-KW"/>
</dbReference>
<dbReference type="PROSITE" id="PS00138">
    <property type="entry name" value="SUBTILASE_SER"/>
    <property type="match status" value="1"/>
</dbReference>
<dbReference type="InterPro" id="IPR030400">
    <property type="entry name" value="Sedolisin_dom"/>
</dbReference>
<keyword evidence="6" id="KW-0106">Calcium</keyword>
<dbReference type="CDD" id="cd00146">
    <property type="entry name" value="PKD"/>
    <property type="match status" value="1"/>
</dbReference>
<evidence type="ECO:0000313" key="14">
    <source>
        <dbReference type="Proteomes" id="UP000653472"/>
    </source>
</evidence>
<dbReference type="PANTHER" id="PTHR14218">
    <property type="entry name" value="PROTEASE S8 TRIPEPTIDYL PEPTIDASE I CLN2"/>
    <property type="match status" value="1"/>
</dbReference>
<evidence type="ECO:0000256" key="3">
    <source>
        <dbReference type="ARBA" id="ARBA00022723"/>
    </source>
</evidence>
<dbReference type="InterPro" id="IPR050819">
    <property type="entry name" value="Tripeptidyl-peptidase_I"/>
</dbReference>
<dbReference type="PROSITE" id="PS50093">
    <property type="entry name" value="PKD"/>
    <property type="match status" value="1"/>
</dbReference>
<dbReference type="Pfam" id="PF09286">
    <property type="entry name" value="Pro-kuma_activ"/>
    <property type="match status" value="1"/>
</dbReference>
<dbReference type="InterPro" id="IPR000601">
    <property type="entry name" value="PKD_dom"/>
</dbReference>
<evidence type="ECO:0000256" key="9">
    <source>
        <dbReference type="SAM" id="MobiDB-lite"/>
    </source>
</evidence>
<comment type="cofactor">
    <cofactor evidence="1">
        <name>Ca(2+)</name>
        <dbReference type="ChEBI" id="CHEBI:29108"/>
    </cofactor>
</comment>
<evidence type="ECO:0000256" key="4">
    <source>
        <dbReference type="ARBA" id="ARBA00022801"/>
    </source>
</evidence>
<dbReference type="Gene3D" id="3.40.50.200">
    <property type="entry name" value="Peptidase S8/S53 domain"/>
    <property type="match status" value="1"/>
</dbReference>
<dbReference type="PANTHER" id="PTHR14218:SF15">
    <property type="entry name" value="TRIPEPTIDYL-PEPTIDASE 1"/>
    <property type="match status" value="1"/>
</dbReference>
<keyword evidence="7" id="KW-0865">Zymogen</keyword>
<dbReference type="CDD" id="cd11377">
    <property type="entry name" value="Pro-peptidase_S53"/>
    <property type="match status" value="1"/>
</dbReference>
<dbReference type="SUPFAM" id="SSF52743">
    <property type="entry name" value="Subtilisin-like"/>
    <property type="match status" value="1"/>
</dbReference>
<keyword evidence="3" id="KW-0479">Metal-binding</keyword>
<evidence type="ECO:0000259" key="12">
    <source>
        <dbReference type="PROSITE" id="PS51695"/>
    </source>
</evidence>
<feature type="domain" description="Peptidase S53" evidence="12">
    <location>
        <begin position="212"/>
        <end position="569"/>
    </location>
</feature>
<keyword evidence="2 8" id="KW-0645">Protease</keyword>